<gene>
    <name evidence="4" type="ORF">ABUE31_12360</name>
</gene>
<dbReference type="RefSeq" id="WP_367723902.1">
    <property type="nucleotide sequence ID" value="NZ_JBFOCI010000003.1"/>
</dbReference>
<proteinExistence type="predicted"/>
<keyword evidence="4" id="KW-0378">Hydrolase</keyword>
<keyword evidence="2" id="KW-1133">Transmembrane helix</keyword>
<keyword evidence="2" id="KW-0812">Transmembrane</keyword>
<feature type="transmembrane region" description="Helical" evidence="2">
    <location>
        <begin position="36"/>
        <end position="56"/>
    </location>
</feature>
<keyword evidence="5" id="KW-1185">Reference proteome</keyword>
<evidence type="ECO:0000313" key="5">
    <source>
        <dbReference type="Proteomes" id="UP001556196"/>
    </source>
</evidence>
<dbReference type="GO" id="GO:0004519">
    <property type="term" value="F:endonuclease activity"/>
    <property type="evidence" value="ECO:0007669"/>
    <property type="project" value="UniProtKB-KW"/>
</dbReference>
<dbReference type="InterPro" id="IPR036691">
    <property type="entry name" value="Endo/exonu/phosph_ase_sf"/>
</dbReference>
<dbReference type="Gene3D" id="3.60.10.10">
    <property type="entry name" value="Endonuclease/exonuclease/phosphatase"/>
    <property type="match status" value="1"/>
</dbReference>
<comment type="caution">
    <text evidence="4">The sequence shown here is derived from an EMBL/GenBank/DDBJ whole genome shotgun (WGS) entry which is preliminary data.</text>
</comment>
<feature type="region of interest" description="Disordered" evidence="1">
    <location>
        <begin position="315"/>
        <end position="336"/>
    </location>
</feature>
<keyword evidence="2" id="KW-0472">Membrane</keyword>
<organism evidence="4 5">
    <name type="scientific">Mesorhizobium marinum</name>
    <dbReference type="NCBI Taxonomy" id="3228790"/>
    <lineage>
        <taxon>Bacteria</taxon>
        <taxon>Pseudomonadati</taxon>
        <taxon>Pseudomonadota</taxon>
        <taxon>Alphaproteobacteria</taxon>
        <taxon>Hyphomicrobiales</taxon>
        <taxon>Phyllobacteriaceae</taxon>
        <taxon>Mesorhizobium</taxon>
    </lineage>
</organism>
<sequence length="336" mass="35736">MYRPVALIAFAASTVLALALVGGFFGQVHPALDSLAHFRIHLAAALIVTAVPLVAARGFRWNGVLSAALGAWAIVNVTGLPFSVQASHGPKDETSPVYRLMHLNLRYDNPEPGQVLSLIGRTRPDVLTLNEVSPMWAKKLDLLAGSYPYRVICRIDNHAGGVAILSLRPFADGVEGTCLEGGTFATATIDLGGRFVEIAALHLHWPWPSDQADQIGDLTPLLGRLADTSILAGDLNATPWSAASARVAAAAAMVPVGPDGPTWLYRKLPAFLRFAGLPIDRIFAKGDVIVHSVETRDAVGSDHLPVLVEFSLKPAEPEDDDAPRTATASLAQAPLY</sequence>
<keyword evidence="4" id="KW-0540">Nuclease</keyword>
<evidence type="ECO:0000256" key="2">
    <source>
        <dbReference type="SAM" id="Phobius"/>
    </source>
</evidence>
<feature type="transmembrane region" description="Helical" evidence="2">
    <location>
        <begin position="63"/>
        <end position="84"/>
    </location>
</feature>
<dbReference type="EMBL" id="JBFOCI010000003">
    <property type="protein sequence ID" value="MEW9806776.1"/>
    <property type="molecule type" value="Genomic_DNA"/>
</dbReference>
<dbReference type="InterPro" id="IPR005135">
    <property type="entry name" value="Endo/exonuclease/phosphatase"/>
</dbReference>
<dbReference type="Proteomes" id="UP001556196">
    <property type="component" value="Unassembled WGS sequence"/>
</dbReference>
<name>A0ABV3R0A4_9HYPH</name>
<evidence type="ECO:0000313" key="4">
    <source>
        <dbReference type="EMBL" id="MEW9806776.1"/>
    </source>
</evidence>
<feature type="domain" description="Endonuclease/exonuclease/phosphatase" evidence="3">
    <location>
        <begin position="102"/>
        <end position="303"/>
    </location>
</feature>
<reference evidence="4 5" key="1">
    <citation type="submission" date="2024-06" db="EMBL/GenBank/DDBJ databases">
        <authorList>
            <person name="Tuo L."/>
        </authorList>
    </citation>
    <scope>NUCLEOTIDE SEQUENCE [LARGE SCALE GENOMIC DNA]</scope>
    <source>
        <strain evidence="4 5">ZMM04-5</strain>
    </source>
</reference>
<dbReference type="SUPFAM" id="SSF56219">
    <property type="entry name" value="DNase I-like"/>
    <property type="match status" value="1"/>
</dbReference>
<evidence type="ECO:0000259" key="3">
    <source>
        <dbReference type="Pfam" id="PF03372"/>
    </source>
</evidence>
<evidence type="ECO:0000256" key="1">
    <source>
        <dbReference type="SAM" id="MobiDB-lite"/>
    </source>
</evidence>
<protein>
    <submittedName>
        <fullName evidence="4">Endonuclease/exonuclease/phosphatase family protein</fullName>
    </submittedName>
</protein>
<dbReference type="Pfam" id="PF03372">
    <property type="entry name" value="Exo_endo_phos"/>
    <property type="match status" value="1"/>
</dbReference>
<keyword evidence="4" id="KW-0255">Endonuclease</keyword>
<accession>A0ABV3R0A4</accession>